<dbReference type="Gene3D" id="3.90.1170.50">
    <property type="entry name" value="Aldehyde oxidase/xanthine dehydrogenase, a/b hammerhead"/>
    <property type="match status" value="1"/>
</dbReference>
<gene>
    <name evidence="4" type="ORF">SG35_012130</name>
</gene>
<evidence type="ECO:0000256" key="1">
    <source>
        <dbReference type="ARBA" id="ARBA00022729"/>
    </source>
</evidence>
<dbReference type="Gene3D" id="3.30.365.10">
    <property type="entry name" value="Aldehyde oxidase/xanthine dehydrogenase, molybdopterin binding domain"/>
    <property type="match status" value="4"/>
</dbReference>
<dbReference type="GO" id="GO:0016491">
    <property type="term" value="F:oxidoreductase activity"/>
    <property type="evidence" value="ECO:0007669"/>
    <property type="project" value="InterPro"/>
</dbReference>
<reference evidence="4 5" key="2">
    <citation type="journal article" date="2022" name="Mar. Drugs">
        <title>Bioassay-Guided Fractionation Leads to the Detection of Cholic Acid Generated by the Rare Thalassomonas sp.</title>
        <authorList>
            <person name="Pheiffer F."/>
            <person name="Schneider Y.K."/>
            <person name="Hansen E.H."/>
            <person name="Andersen J.H."/>
            <person name="Isaksson J."/>
            <person name="Busche T."/>
            <person name="R C."/>
            <person name="Kalinowski J."/>
            <person name="Zyl L.V."/>
            <person name="Trindade M."/>
        </authorList>
    </citation>
    <scope>NUCLEOTIDE SEQUENCE [LARGE SCALE GENOMIC DNA]</scope>
    <source>
        <strain evidence="4 5">A5K-106</strain>
    </source>
</reference>
<dbReference type="NCBIfam" id="TIGR01409">
    <property type="entry name" value="TAT_signal_seq"/>
    <property type="match status" value="1"/>
</dbReference>
<dbReference type="InterPro" id="IPR000674">
    <property type="entry name" value="Ald_Oxase/Xan_DH_a/b"/>
</dbReference>
<accession>A0AAE9YVW9</accession>
<evidence type="ECO:0000259" key="3">
    <source>
        <dbReference type="SMART" id="SM01008"/>
    </source>
</evidence>
<dbReference type="PANTHER" id="PTHR47495">
    <property type="entry name" value="ALDEHYDE DEHYDROGENASE"/>
    <property type="match status" value="1"/>
</dbReference>
<proteinExistence type="predicted"/>
<dbReference type="KEGG" id="tact:SG35_012130"/>
<keyword evidence="5" id="KW-1185">Reference proteome</keyword>
<dbReference type="PIRSF" id="PIRSF036389">
    <property type="entry name" value="IOR_B"/>
    <property type="match status" value="1"/>
</dbReference>
<dbReference type="InterPro" id="IPR012368">
    <property type="entry name" value="OxRdtase_Mopterin-bd_su_IorB"/>
</dbReference>
<evidence type="ECO:0000313" key="5">
    <source>
        <dbReference type="Proteomes" id="UP000032568"/>
    </source>
</evidence>
<name>A0AAE9YVW9_9GAMM</name>
<sequence length="755" mass="81552">MSNATDLDNNANSGQLSSNIPGSGQPSNTGRRSFMKMAGVAGGGLVLGVSLPGYAGGKTEKMAGLASESTFNPNAFIHLSENGDTLIYCGRCEMGQGISTALPSAVADEMEADWSRVRVEQADGDEDKYGPQATGGSASIVRMYQPMREAGAAAKAMLIGAAAKVWKTSADNCYAQAHFVYNKLNKQKLGYGELASLAANMPVPSSPVLKSKDEFRYIGHALPRHDQDEVVVGKRMYGVDTKMPGLKYAAITHCPVLGGKLKSLDKTDALKVKGVLGVVEIPRFDVPYGSIGGVAVVADNSWTAQQALKKLKISWDLGENQVYNTKAYKQQLVANVEKPAQVTHERGDVGQAFARAKQKVSATYTGGHLSHSPMEPNASVVWVQDNSCEVWAATQSPADIQKVLAQYLKREPKDILVHVTMSGGAFGRKFKCDYVHEAAVISQKMKMPIQLIWSREEDMRTGYYHSTSAQHIEASLDENGKVTGWLHRAAFPSIGSLFNPSLDRASKSSLEDVAMHPFAIENFRAESGEAKAHTRIGWYRAVYAIFYGFAFGTFADELADKAGKNTFDFLNQLYDDSSNINDRQKERAARSKGALALAAKKAGWDNRHKLPKGQGIGLAVHYSFNSYVAMAVRVEVKGENIRVLKVDCALDCGQILNVDGATAQMEGAVVMGMSLALSTEISFKDGAVVNSNFHDYPVMRISDMPEVAVHMVESDHKPTGLGEPGVAPFAPALSNAIFAASGKRYRDLPMLPLSV</sequence>
<reference evidence="4 5" key="1">
    <citation type="journal article" date="2015" name="Genome Announc.">
        <title>Draft Genome Sequences of Marine Isolates of Thalassomonas viridans and Thalassomonas actiniarum.</title>
        <authorList>
            <person name="Olonade I."/>
            <person name="van Zyl L.J."/>
            <person name="Trindade M."/>
        </authorList>
    </citation>
    <scope>NUCLEOTIDE SEQUENCE [LARGE SCALE GENOMIC DNA]</scope>
    <source>
        <strain evidence="4 5">A5K-106</strain>
    </source>
</reference>
<dbReference type="Proteomes" id="UP000032568">
    <property type="component" value="Chromosome"/>
</dbReference>
<dbReference type="PROSITE" id="PS51318">
    <property type="entry name" value="TAT"/>
    <property type="match status" value="1"/>
</dbReference>
<keyword evidence="1" id="KW-0732">Signal</keyword>
<evidence type="ECO:0000313" key="4">
    <source>
        <dbReference type="EMBL" id="WDE01314.1"/>
    </source>
</evidence>
<dbReference type="Pfam" id="PF02738">
    <property type="entry name" value="MoCoBD_1"/>
    <property type="match status" value="1"/>
</dbReference>
<dbReference type="InterPro" id="IPR006311">
    <property type="entry name" value="TAT_signal"/>
</dbReference>
<dbReference type="InterPro" id="IPR046867">
    <property type="entry name" value="AldOxase/xan_DH_MoCoBD2"/>
</dbReference>
<dbReference type="PANTHER" id="PTHR47495:SF3">
    <property type="entry name" value="BLR6219 PROTEIN"/>
    <property type="match status" value="1"/>
</dbReference>
<dbReference type="EMBL" id="CP059735">
    <property type="protein sequence ID" value="WDE01314.1"/>
    <property type="molecule type" value="Genomic_DNA"/>
</dbReference>
<evidence type="ECO:0000256" key="2">
    <source>
        <dbReference type="SAM" id="MobiDB-lite"/>
    </source>
</evidence>
<dbReference type="InterPro" id="IPR052516">
    <property type="entry name" value="N-heterocyclic_Hydroxylase"/>
</dbReference>
<dbReference type="RefSeq" id="WP_084692528.1">
    <property type="nucleotide sequence ID" value="NZ_CP059735.1"/>
</dbReference>
<feature type="compositionally biased region" description="Polar residues" evidence="2">
    <location>
        <begin position="1"/>
        <end position="31"/>
    </location>
</feature>
<dbReference type="AlphaFoldDB" id="A0AAE9YVW9"/>
<dbReference type="Pfam" id="PF20256">
    <property type="entry name" value="MoCoBD_2"/>
    <property type="match status" value="2"/>
</dbReference>
<dbReference type="SUPFAM" id="SSF56003">
    <property type="entry name" value="Molybdenum cofactor-binding domain"/>
    <property type="match status" value="2"/>
</dbReference>
<feature type="domain" description="Aldehyde oxidase/xanthine dehydrogenase a/b hammerhead" evidence="3">
    <location>
        <begin position="232"/>
        <end position="319"/>
    </location>
</feature>
<feature type="region of interest" description="Disordered" evidence="2">
    <location>
        <begin position="1"/>
        <end position="32"/>
    </location>
</feature>
<dbReference type="InterPro" id="IPR008274">
    <property type="entry name" value="AldOxase/xan_DH_MoCoBD1"/>
</dbReference>
<dbReference type="SMART" id="SM01008">
    <property type="entry name" value="Ald_Xan_dh_C"/>
    <property type="match status" value="1"/>
</dbReference>
<dbReference type="InterPro" id="IPR037165">
    <property type="entry name" value="AldOxase/xan_DH_Mopterin-bd_sf"/>
</dbReference>
<protein>
    <submittedName>
        <fullName evidence="4">Xanthine dehydrogenase family protein molybdopterin-binding subunit</fullName>
    </submittedName>
</protein>
<dbReference type="InterPro" id="IPR019546">
    <property type="entry name" value="TAT_signal_bac_arc"/>
</dbReference>
<organism evidence="4 5">
    <name type="scientific">Thalassomonas actiniarum</name>
    <dbReference type="NCBI Taxonomy" id="485447"/>
    <lineage>
        <taxon>Bacteria</taxon>
        <taxon>Pseudomonadati</taxon>
        <taxon>Pseudomonadota</taxon>
        <taxon>Gammaproteobacteria</taxon>
        <taxon>Alteromonadales</taxon>
        <taxon>Colwelliaceae</taxon>
        <taxon>Thalassomonas</taxon>
    </lineage>
</organism>